<evidence type="ECO:0000259" key="1">
    <source>
        <dbReference type="Pfam" id="PF00248"/>
    </source>
</evidence>
<dbReference type="InterPro" id="IPR020471">
    <property type="entry name" value="AKR"/>
</dbReference>
<accession>A0A6V7QSM9</accession>
<feature type="domain" description="NADP-dependent oxidoreductase" evidence="1">
    <location>
        <begin position="59"/>
        <end position="161"/>
    </location>
</feature>
<dbReference type="InterPro" id="IPR036812">
    <property type="entry name" value="NAD(P)_OxRdtase_dom_sf"/>
</dbReference>
<reference evidence="2" key="1">
    <citation type="submission" date="2020-07" db="EMBL/GenBank/DDBJ databases">
        <authorList>
            <person name="Lin J."/>
        </authorList>
    </citation>
    <scope>NUCLEOTIDE SEQUENCE</scope>
</reference>
<dbReference type="GO" id="GO:0016491">
    <property type="term" value="F:oxidoreductase activity"/>
    <property type="evidence" value="ECO:0007669"/>
    <property type="project" value="InterPro"/>
</dbReference>
<dbReference type="SUPFAM" id="SSF51430">
    <property type="entry name" value="NAD(P)-linked oxidoreductase"/>
    <property type="match status" value="2"/>
</dbReference>
<dbReference type="PRINTS" id="PR00069">
    <property type="entry name" value="ALDKETRDTASE"/>
</dbReference>
<gene>
    <name evidence="2" type="ORF">CB5_LOCUS28986</name>
</gene>
<dbReference type="AlphaFoldDB" id="A0A6V7QSM9"/>
<protein>
    <recommendedName>
        <fullName evidence="1">NADP-dependent oxidoreductase domain-containing protein</fullName>
    </recommendedName>
</protein>
<dbReference type="PANTHER" id="PTHR11732">
    <property type="entry name" value="ALDO/KETO REDUCTASE"/>
    <property type="match status" value="1"/>
</dbReference>
<dbReference type="Pfam" id="PF00248">
    <property type="entry name" value="Aldo_ket_red"/>
    <property type="match status" value="2"/>
</dbReference>
<name>A0A6V7QSM9_ANACO</name>
<evidence type="ECO:0000313" key="2">
    <source>
        <dbReference type="EMBL" id="CAD1845775.1"/>
    </source>
</evidence>
<proteinExistence type="predicted"/>
<sequence>MGSLFSGTSKPPVRFLRVPWQSLGDYSSMKLRGTGCLPEKFPEGSHVLNFDPTLATVFRCSDRSPEDVPVAMDQTLNDLQLDYLDLYLIHWPFRVKKGSSISPENFVQPDIAATWGAMEKLYDSGKARAIGVSNFSSKKLEHLLAVTRVPPAVDQVECHLAGNILSSMLCARQRVFISVLTLHSVRLVPHLSKAAIDRSPEDVPVAMDQTLNDLQLDYLDLYLIHWPFRVKKGSSISPENFVQPDIAATWGAMEKLYDSGKARAIGVSNFSSKKLEHLLAVARVPPAVDQVECHPGWQQPKLHALCQAKGVHLSAYSPLGSPGTTFIKGSNVLTHPVVKSIVE</sequence>
<dbReference type="EMBL" id="CAJEUB010000005">
    <property type="protein sequence ID" value="CAD1845775.1"/>
    <property type="molecule type" value="Genomic_DNA"/>
</dbReference>
<dbReference type="PROSITE" id="PS00062">
    <property type="entry name" value="ALDOKETO_REDUCTASE_2"/>
    <property type="match status" value="2"/>
</dbReference>
<feature type="domain" description="NADP-dependent oxidoreductase" evidence="1">
    <location>
        <begin position="194"/>
        <end position="322"/>
    </location>
</feature>
<dbReference type="Gene3D" id="3.20.20.100">
    <property type="entry name" value="NADP-dependent oxidoreductase domain"/>
    <property type="match status" value="2"/>
</dbReference>
<organism evidence="2">
    <name type="scientific">Ananas comosus var. bracteatus</name>
    <name type="common">red pineapple</name>
    <dbReference type="NCBI Taxonomy" id="296719"/>
    <lineage>
        <taxon>Eukaryota</taxon>
        <taxon>Viridiplantae</taxon>
        <taxon>Streptophyta</taxon>
        <taxon>Embryophyta</taxon>
        <taxon>Tracheophyta</taxon>
        <taxon>Spermatophyta</taxon>
        <taxon>Magnoliopsida</taxon>
        <taxon>Liliopsida</taxon>
        <taxon>Poales</taxon>
        <taxon>Bromeliaceae</taxon>
        <taxon>Bromelioideae</taxon>
        <taxon>Ananas</taxon>
    </lineage>
</organism>
<dbReference type="InterPro" id="IPR023210">
    <property type="entry name" value="NADP_OxRdtase_dom"/>
</dbReference>
<dbReference type="InterPro" id="IPR018170">
    <property type="entry name" value="Aldo/ket_reductase_CS"/>
</dbReference>